<comment type="caution">
    <text evidence="10">The sequence shown here is derived from an EMBL/GenBank/DDBJ whole genome shotgun (WGS) entry which is preliminary data.</text>
</comment>
<evidence type="ECO:0000313" key="11">
    <source>
        <dbReference type="Proteomes" id="UP001595075"/>
    </source>
</evidence>
<dbReference type="EMBL" id="JAZHXI010000004">
    <property type="protein sequence ID" value="KAL2072881.1"/>
    <property type="molecule type" value="Genomic_DNA"/>
</dbReference>
<feature type="transmembrane region" description="Helical" evidence="8">
    <location>
        <begin position="40"/>
        <end position="58"/>
    </location>
</feature>
<feature type="transmembrane region" description="Helical" evidence="8">
    <location>
        <begin position="65"/>
        <end position="82"/>
    </location>
</feature>
<reference evidence="10 11" key="1">
    <citation type="journal article" date="2024" name="Commun. Biol.">
        <title>Comparative genomic analysis of thermophilic fungi reveals convergent evolutionary adaptations and gene losses.</title>
        <authorList>
            <person name="Steindorff A.S."/>
            <person name="Aguilar-Pontes M.V."/>
            <person name="Robinson A.J."/>
            <person name="Andreopoulos B."/>
            <person name="LaButti K."/>
            <person name="Kuo A."/>
            <person name="Mondo S."/>
            <person name="Riley R."/>
            <person name="Otillar R."/>
            <person name="Haridas S."/>
            <person name="Lipzen A."/>
            <person name="Grimwood J."/>
            <person name="Schmutz J."/>
            <person name="Clum A."/>
            <person name="Reid I.D."/>
            <person name="Moisan M.C."/>
            <person name="Butler G."/>
            <person name="Nguyen T.T.M."/>
            <person name="Dewar K."/>
            <person name="Conant G."/>
            <person name="Drula E."/>
            <person name="Henrissat B."/>
            <person name="Hansel C."/>
            <person name="Singer S."/>
            <person name="Hutchinson M.I."/>
            <person name="de Vries R.P."/>
            <person name="Natvig D.O."/>
            <person name="Powell A.J."/>
            <person name="Tsang A."/>
            <person name="Grigoriev I.V."/>
        </authorList>
    </citation>
    <scope>NUCLEOTIDE SEQUENCE [LARGE SCALE GENOMIC DNA]</scope>
    <source>
        <strain evidence="10 11">CBS 494.80</strain>
    </source>
</reference>
<keyword evidence="5 8" id="KW-1133">Transmembrane helix</keyword>
<feature type="region of interest" description="Disordered" evidence="7">
    <location>
        <begin position="127"/>
        <end position="170"/>
    </location>
</feature>
<evidence type="ECO:0000313" key="10">
    <source>
        <dbReference type="EMBL" id="KAL2072881.1"/>
    </source>
</evidence>
<dbReference type="Proteomes" id="UP001595075">
    <property type="component" value="Unassembled WGS sequence"/>
</dbReference>
<name>A0ABR4CSE7_9HELO</name>
<dbReference type="Pfam" id="PF13813">
    <property type="entry name" value="MBOAT_2"/>
    <property type="match status" value="1"/>
</dbReference>
<evidence type="ECO:0000259" key="9">
    <source>
        <dbReference type="Pfam" id="PF13813"/>
    </source>
</evidence>
<evidence type="ECO:0000256" key="1">
    <source>
        <dbReference type="ARBA" id="ARBA00004141"/>
    </source>
</evidence>
<proteinExistence type="inferred from homology"/>
<evidence type="ECO:0000256" key="5">
    <source>
        <dbReference type="ARBA" id="ARBA00022989"/>
    </source>
</evidence>
<feature type="domain" description="Wax synthase" evidence="9">
    <location>
        <begin position="363"/>
        <end position="452"/>
    </location>
</feature>
<evidence type="ECO:0000256" key="2">
    <source>
        <dbReference type="ARBA" id="ARBA00007282"/>
    </source>
</evidence>
<keyword evidence="11" id="KW-1185">Reference proteome</keyword>
<dbReference type="InterPro" id="IPR044851">
    <property type="entry name" value="Wax_synthase"/>
</dbReference>
<feature type="transmembrane region" description="Helical" evidence="8">
    <location>
        <begin position="416"/>
        <end position="436"/>
    </location>
</feature>
<accession>A0ABR4CSE7</accession>
<feature type="transmembrane region" description="Helical" evidence="8">
    <location>
        <begin position="448"/>
        <end position="471"/>
    </location>
</feature>
<evidence type="ECO:0000256" key="6">
    <source>
        <dbReference type="ARBA" id="ARBA00023136"/>
    </source>
</evidence>
<protein>
    <recommendedName>
        <fullName evidence="9">Wax synthase domain-containing protein</fullName>
    </recommendedName>
</protein>
<sequence length="553" mass="62554">MEKFFPYLSSKGPAPNHNDVLAAYRASLALDFQNGSIHPLVLPYHLYGCLLVVIYLCIPHTKSPVIYAARWPVLAAVWAWQWKTLWETTSMSMATAFAAGLVAAFGAVWSFTWLVLERPQWEARRVERRRRDTGRLGEGRQEGSEKGHGGGNIEEIKQGNGKTTGHANGSADLKYREKTSTQTNGQVQKTDVTEYEYYWQSYPSALRPRIDWVCDLLMNFRGPGWNWAIQPLPPLPADIASQLGQEITTRHKSGISSVGLQRYNTRRELARARLPTFIIGYFVLDVLKLVMMKDPYYIIGPNTYALPSHLQGYSPLTLQLYRQTLSAVAIISSLEMTFLLAPIILALVLGPQILGLRGEPLYYPTIWGSFSNITRKGLNGLWGGWWHQTFRFIFASPSNYLIKYNYVSPKSSIAKFLAFVFAFGISGVLHSAGSISQYPPSYPTHAPIFFMLQALGIVLQMSFCSLLSPVIKKLPSGLRKTGNFTFVFLWMFYTGWWLTDDFARGGIWLYEPIPVSLLRGLGFGERGDGWWCWTHLGVGWYRGEKWWQSGIAI</sequence>
<feature type="transmembrane region" description="Helical" evidence="8">
    <location>
        <begin position="272"/>
        <end position="291"/>
    </location>
</feature>
<dbReference type="PANTHER" id="PTHR31595">
    <property type="entry name" value="LONG-CHAIN-ALCOHOL O-FATTY-ACYLTRANSFERASE 3-RELATED"/>
    <property type="match status" value="1"/>
</dbReference>
<feature type="compositionally biased region" description="Basic and acidic residues" evidence="7">
    <location>
        <begin position="127"/>
        <end position="148"/>
    </location>
</feature>
<dbReference type="PANTHER" id="PTHR31595:SF67">
    <property type="entry name" value="WAX SYNTHASE DOMAIN-CONTAINING PROTEIN"/>
    <property type="match status" value="1"/>
</dbReference>
<gene>
    <name evidence="10" type="ORF">VTL71DRAFT_12224</name>
</gene>
<feature type="transmembrane region" description="Helical" evidence="8">
    <location>
        <begin position="483"/>
        <end position="499"/>
    </location>
</feature>
<keyword evidence="3" id="KW-0808">Transferase</keyword>
<feature type="transmembrane region" description="Helical" evidence="8">
    <location>
        <begin position="325"/>
        <end position="349"/>
    </location>
</feature>
<evidence type="ECO:0000256" key="8">
    <source>
        <dbReference type="SAM" id="Phobius"/>
    </source>
</evidence>
<comment type="similarity">
    <text evidence="2">Belongs to the wax synthase family.</text>
</comment>
<evidence type="ECO:0000256" key="3">
    <source>
        <dbReference type="ARBA" id="ARBA00022679"/>
    </source>
</evidence>
<keyword evidence="6 8" id="KW-0472">Membrane</keyword>
<comment type="subcellular location">
    <subcellularLocation>
        <location evidence="1">Membrane</location>
        <topology evidence="1">Multi-pass membrane protein</topology>
    </subcellularLocation>
</comment>
<evidence type="ECO:0000256" key="4">
    <source>
        <dbReference type="ARBA" id="ARBA00022692"/>
    </source>
</evidence>
<evidence type="ECO:0000256" key="7">
    <source>
        <dbReference type="SAM" id="MobiDB-lite"/>
    </source>
</evidence>
<feature type="transmembrane region" description="Helical" evidence="8">
    <location>
        <begin position="94"/>
        <end position="116"/>
    </location>
</feature>
<dbReference type="InterPro" id="IPR032805">
    <property type="entry name" value="Wax_synthase_dom"/>
</dbReference>
<keyword evidence="4 8" id="KW-0812">Transmembrane</keyword>
<organism evidence="10 11">
    <name type="scientific">Oculimacula yallundae</name>
    <dbReference type="NCBI Taxonomy" id="86028"/>
    <lineage>
        <taxon>Eukaryota</taxon>
        <taxon>Fungi</taxon>
        <taxon>Dikarya</taxon>
        <taxon>Ascomycota</taxon>
        <taxon>Pezizomycotina</taxon>
        <taxon>Leotiomycetes</taxon>
        <taxon>Helotiales</taxon>
        <taxon>Ploettnerulaceae</taxon>
        <taxon>Oculimacula</taxon>
    </lineage>
</organism>